<sequence length="88" mass="9828">MTINRQRLEFAVAGLMAEMRRQFMTIQPERECPIKPLAAYSPQHRSALMAGVAKAIELAGAEHDKTFEAWVARSREEAAAAQQQPNFG</sequence>
<name>A0A1G4URG5_9HYPH</name>
<proteinExistence type="predicted"/>
<reference evidence="2" key="1">
    <citation type="submission" date="2016-10" db="EMBL/GenBank/DDBJ databases">
        <authorList>
            <person name="Varghese N."/>
            <person name="Submissions S."/>
        </authorList>
    </citation>
    <scope>NUCLEOTIDE SEQUENCE [LARGE SCALE GENOMIC DNA]</scope>
    <source>
        <strain evidence="2">CGMCC 1.1761</strain>
    </source>
</reference>
<organism evidence="1 2">
    <name type="scientific">Ancylobacter rudongensis</name>
    <dbReference type="NCBI Taxonomy" id="177413"/>
    <lineage>
        <taxon>Bacteria</taxon>
        <taxon>Pseudomonadati</taxon>
        <taxon>Pseudomonadota</taxon>
        <taxon>Alphaproteobacteria</taxon>
        <taxon>Hyphomicrobiales</taxon>
        <taxon>Xanthobacteraceae</taxon>
        <taxon>Ancylobacter</taxon>
    </lineage>
</organism>
<dbReference type="EMBL" id="FMTP01000010">
    <property type="protein sequence ID" value="SCW95419.1"/>
    <property type="molecule type" value="Genomic_DNA"/>
</dbReference>
<evidence type="ECO:0000313" key="1">
    <source>
        <dbReference type="EMBL" id="SCW95419.1"/>
    </source>
</evidence>
<protein>
    <submittedName>
        <fullName evidence="1">Uncharacterized protein</fullName>
    </submittedName>
</protein>
<dbReference type="Proteomes" id="UP000198889">
    <property type="component" value="Unassembled WGS sequence"/>
</dbReference>
<accession>A0A1G4URG5</accession>
<keyword evidence="2" id="KW-1185">Reference proteome</keyword>
<dbReference type="RefSeq" id="WP_091444020.1">
    <property type="nucleotide sequence ID" value="NZ_FMTP01000010.1"/>
</dbReference>
<dbReference type="AlphaFoldDB" id="A0A1G4URG5"/>
<evidence type="ECO:0000313" key="2">
    <source>
        <dbReference type="Proteomes" id="UP000198889"/>
    </source>
</evidence>
<gene>
    <name evidence="1" type="ORF">SAMN05660859_0023</name>
</gene>
<dbReference type="STRING" id="177413.SAMN05660859_0023"/>